<feature type="chain" id="PRO_5045288176" evidence="1">
    <location>
        <begin position="26"/>
        <end position="220"/>
    </location>
</feature>
<gene>
    <name evidence="2" type="ORF">N7U62_00720</name>
</gene>
<evidence type="ECO:0000256" key="1">
    <source>
        <dbReference type="SAM" id="SignalP"/>
    </source>
</evidence>
<keyword evidence="3" id="KW-1185">Reference proteome</keyword>
<comment type="caution">
    <text evidence="2">The sequence shown here is derived from an EMBL/GenBank/DDBJ whole genome shotgun (WGS) entry which is preliminary data.</text>
</comment>
<evidence type="ECO:0000313" key="3">
    <source>
        <dbReference type="Proteomes" id="UP001300692"/>
    </source>
</evidence>
<evidence type="ECO:0000313" key="2">
    <source>
        <dbReference type="EMBL" id="MCV9385160.1"/>
    </source>
</evidence>
<feature type="signal peptide" evidence="1">
    <location>
        <begin position="1"/>
        <end position="25"/>
    </location>
</feature>
<proteinExistence type="predicted"/>
<accession>A0ABT3CN50</accession>
<protein>
    <submittedName>
        <fullName evidence="2">Uncharacterized protein</fullName>
    </submittedName>
</protein>
<organism evidence="2 3">
    <name type="scientific">Reichenbachiella ulvae</name>
    <dbReference type="NCBI Taxonomy" id="2980104"/>
    <lineage>
        <taxon>Bacteria</taxon>
        <taxon>Pseudomonadati</taxon>
        <taxon>Bacteroidota</taxon>
        <taxon>Cytophagia</taxon>
        <taxon>Cytophagales</taxon>
        <taxon>Reichenbachiellaceae</taxon>
        <taxon>Reichenbachiella</taxon>
    </lineage>
</organism>
<dbReference type="Proteomes" id="UP001300692">
    <property type="component" value="Unassembled WGS sequence"/>
</dbReference>
<sequence length="220" mass="24341">MQRITLLLSLTCALLATSLVGELNAQNLKKPTKETQVDKLLVIVLVRNIENRRTLERELAYDFKDYGVVTVLSHTTRLAGAEHITKEDAKAVCQEHGADGVLVVKLVDMEKQNAYSYNQKEQYTGAGTPSATSSGVVFTNRGTYSWGTYAYGNYFDAVSSNIVEIQSDLYDVGSEQMLFQDDYKFRVGEIEAAIGKFSGKLTKRVVKSKHLATAGKKAKN</sequence>
<keyword evidence="1" id="KW-0732">Signal</keyword>
<dbReference type="EMBL" id="JAOYOD010000001">
    <property type="protein sequence ID" value="MCV9385160.1"/>
    <property type="molecule type" value="Genomic_DNA"/>
</dbReference>
<name>A0ABT3CN50_9BACT</name>
<reference evidence="2 3" key="1">
    <citation type="submission" date="2022-10" db="EMBL/GenBank/DDBJ databases">
        <title>Comparative genomics and taxonomic characterization of three novel marine species of genus Reichenbachiella exhibiting antioxidant and polysaccharide degradation activities.</title>
        <authorList>
            <person name="Muhammad N."/>
            <person name="Lee Y.-J."/>
            <person name="Ko J."/>
            <person name="Kim S.-G."/>
        </authorList>
    </citation>
    <scope>NUCLEOTIDE SEQUENCE [LARGE SCALE GENOMIC DNA]</scope>
    <source>
        <strain evidence="2 3">ABR2-5</strain>
    </source>
</reference>
<dbReference type="RefSeq" id="WP_264135953.1">
    <property type="nucleotide sequence ID" value="NZ_JAOYOD010000001.1"/>
</dbReference>